<evidence type="ECO:0000313" key="5">
    <source>
        <dbReference type="Proteomes" id="UP001195483"/>
    </source>
</evidence>
<evidence type="ECO:0000256" key="2">
    <source>
        <dbReference type="SAM" id="SignalP"/>
    </source>
</evidence>
<name>A0AAE0WGV9_9BIVA</name>
<dbReference type="FunFam" id="3.30.450.20:FF:000024">
    <property type="entry name" value="VWFA and cache domain-containing protein 1"/>
    <property type="match status" value="1"/>
</dbReference>
<gene>
    <name evidence="4" type="ORF">CHS0354_011660</name>
</gene>
<dbReference type="GO" id="GO:0005245">
    <property type="term" value="F:voltage-gated calcium channel activity"/>
    <property type="evidence" value="ECO:0007669"/>
    <property type="project" value="TreeGrafter"/>
</dbReference>
<dbReference type="Gene3D" id="3.40.50.410">
    <property type="entry name" value="von Willebrand factor, type A domain"/>
    <property type="match status" value="1"/>
</dbReference>
<dbReference type="Proteomes" id="UP001195483">
    <property type="component" value="Unassembled WGS sequence"/>
</dbReference>
<keyword evidence="2" id="KW-0732">Signal</keyword>
<feature type="region of interest" description="Disordered" evidence="1">
    <location>
        <begin position="1270"/>
        <end position="1308"/>
    </location>
</feature>
<feature type="chain" id="PRO_5041897998" description="VWFA domain-containing protein" evidence="2">
    <location>
        <begin position="32"/>
        <end position="1339"/>
    </location>
</feature>
<protein>
    <recommendedName>
        <fullName evidence="3">VWFA domain-containing protein</fullName>
    </recommendedName>
</protein>
<dbReference type="InterPro" id="IPR029151">
    <property type="entry name" value="Sensor-like_sf"/>
</dbReference>
<feature type="signal peptide" evidence="2">
    <location>
        <begin position="1"/>
        <end position="31"/>
    </location>
</feature>
<feature type="domain" description="VWFA" evidence="3">
    <location>
        <begin position="282"/>
        <end position="477"/>
    </location>
</feature>
<dbReference type="PANTHER" id="PTHR10166">
    <property type="entry name" value="VOLTAGE-DEPENDENT CALCIUM CHANNEL SUBUNIT ALPHA-2/DELTA-RELATED"/>
    <property type="match status" value="1"/>
</dbReference>
<dbReference type="GO" id="GO:0005891">
    <property type="term" value="C:voltage-gated calcium channel complex"/>
    <property type="evidence" value="ECO:0007669"/>
    <property type="project" value="TreeGrafter"/>
</dbReference>
<comment type="caution">
    <text evidence="4">The sequence shown here is derived from an EMBL/GenBank/DDBJ whole genome shotgun (WGS) entry which is preliminary data.</text>
</comment>
<dbReference type="InterPro" id="IPR036465">
    <property type="entry name" value="vWFA_dom_sf"/>
</dbReference>
<dbReference type="SUPFAM" id="SSF103190">
    <property type="entry name" value="Sensory domain-like"/>
    <property type="match status" value="1"/>
</dbReference>
<dbReference type="Gene3D" id="3.30.450.20">
    <property type="entry name" value="PAS domain"/>
    <property type="match status" value="2"/>
</dbReference>
<dbReference type="InterPro" id="IPR051173">
    <property type="entry name" value="Ca_channel_alpha-2/delta"/>
</dbReference>
<dbReference type="SUPFAM" id="SSF53300">
    <property type="entry name" value="vWA-like"/>
    <property type="match status" value="1"/>
</dbReference>
<organism evidence="4 5">
    <name type="scientific">Potamilus streckersoni</name>
    <dbReference type="NCBI Taxonomy" id="2493646"/>
    <lineage>
        <taxon>Eukaryota</taxon>
        <taxon>Metazoa</taxon>
        <taxon>Spiralia</taxon>
        <taxon>Lophotrochozoa</taxon>
        <taxon>Mollusca</taxon>
        <taxon>Bivalvia</taxon>
        <taxon>Autobranchia</taxon>
        <taxon>Heteroconchia</taxon>
        <taxon>Palaeoheterodonta</taxon>
        <taxon>Unionida</taxon>
        <taxon>Unionoidea</taxon>
        <taxon>Unionidae</taxon>
        <taxon>Ambleminae</taxon>
        <taxon>Lampsilini</taxon>
        <taxon>Potamilus</taxon>
    </lineage>
</organism>
<dbReference type="InterPro" id="IPR002035">
    <property type="entry name" value="VWF_A"/>
</dbReference>
<reference evidence="4" key="1">
    <citation type="journal article" date="2021" name="Genome Biol. Evol.">
        <title>A High-Quality Reference Genome for a Parasitic Bivalve with Doubly Uniparental Inheritance (Bivalvia: Unionida).</title>
        <authorList>
            <person name="Smith C.H."/>
        </authorList>
    </citation>
    <scope>NUCLEOTIDE SEQUENCE</scope>
    <source>
        <strain evidence="4">CHS0354</strain>
    </source>
</reference>
<dbReference type="PROSITE" id="PS50234">
    <property type="entry name" value="VWFA"/>
    <property type="match status" value="1"/>
</dbReference>
<evidence type="ECO:0000313" key="4">
    <source>
        <dbReference type="EMBL" id="KAK3612000.1"/>
    </source>
</evidence>
<proteinExistence type="predicted"/>
<evidence type="ECO:0000256" key="1">
    <source>
        <dbReference type="SAM" id="MobiDB-lite"/>
    </source>
</evidence>
<evidence type="ECO:0000259" key="3">
    <source>
        <dbReference type="PROSITE" id="PS50234"/>
    </source>
</evidence>
<dbReference type="PANTHER" id="PTHR10166:SF68">
    <property type="entry name" value="VWFA AND CACHE DOMAIN-CONTAINING PROTEIN 1"/>
    <property type="match status" value="1"/>
</dbReference>
<feature type="region of interest" description="Disordered" evidence="1">
    <location>
        <begin position="1226"/>
        <end position="1249"/>
    </location>
</feature>
<sequence length="1339" mass="151624">MATWRTEQPICDLFSVKLVCFLIVSVVHVSSQDTNDLKEWLKNGLNGAGRITIGDVESNDDLSKLFTQDGYFTDLDIIQDLPNTKALGGINIEHEAQKLSARLRWLSNEEIGVTAMQAIYDSLPYTEKSADHKAHLEQITEQLRQKFRNYQQVLRTNKITVENLYKFHVKQPITKILDCCSLNSSELRLETQYRCMISRQTSCDLIPYNLHRGAFNPGRNLTEVWRSNVQYFPSLKWQYFISVDGVHNEYPANNFQWSDCPKMHDVRHRDVFVATMQPRGKHVVILLDHGNSMSINQLHTAKSIAQQLITSFTEGDKVAVIGLSSEASYTRQDSCLRNTLVPVTYEAKFYFTQFIKNLKKEDTSTNHSLGFQKAFEMIENTLLRGRTTSMSEAMIIYISRGLLNSLPEAREVMETIATHNSRTGFKVIINTYAVIDDDRPIMYEKRFLQDIADQNFAKYEIQVRSRSPILKGVMLAINNTRDLGLSVGRFYLPLNRTADEAPVFSLPYLDVADSALTLSISQPCLHNGFPIGIVGVDLHVEDLAQDITYFTHTDNTYAFLVSTDGYTIMHPSFARPIKTIQQPMHTDIWHFENVQGFAAIRSKILRLEEGEDTLMLQKHANSSNYKEGTVFYAKYIWKKVENTPYVLVIKILEEVETFRNLENIQSGNSELLYHRIDLLPTNSLCLHFKQLATLDTSTIFLSANSFNNPFAYLSQEETKRMVQIYMAYLKDDTLLISNPGFKDNVRNDVAATFRITSDWSRRFRVGHLNDYIVRRYVATPSGVFRMFPGTLLDKTYDPLERPWYKRAMEFPGHVTLTAPYLDVGGAGYIVTISHTVFEGKHAAMHSPNDRVAAVMGMDVTLGYFYKIMVENIPTCGQKTVRCFLMNDKGYIITHPSLVEPNGKGPVEELHITHKEPLVANDILNHRHFVKKKLCNRYNDRTVQRFYLFNTSLDGVLTNLVHGEHCARYQITHIPGSNLFLGITNHTCDTATAFCPCSMLDRLCLNCNRMEQSECECPCECPLAMDFCTGDLLQEEDVNPSCPDHPEQDKPVDIDPVLSSSLGVCYQPSCDIKKTESDCLGVMGCDWCQMNEDGVTLLSRPYCASYLTCFGGVLGATTPYGYKPKALPGHSDPPTSKSTPVGPVAGGIMGCFLVLALGVYCYRHHIHRNSHQYINTLPENHNRISNYYEVEEPDVHDEPGAGHTNFVLATFENPASVSPYRVNTSYRRPAGGDSDHGYSTMTPHEDSEHASLPCLEPLLIGKDRYKPTAYSMTRTPVLPPPPSTISRRSRSPTPPQTRLSGYQPIPEQTTLPHQSFLNAPILENSHSILANVQVHMVDTY</sequence>
<accession>A0AAE0WGV9</accession>
<keyword evidence="5" id="KW-1185">Reference proteome</keyword>
<dbReference type="EMBL" id="JAEAOA010000712">
    <property type="protein sequence ID" value="KAK3612000.1"/>
    <property type="molecule type" value="Genomic_DNA"/>
</dbReference>
<reference evidence="4" key="3">
    <citation type="submission" date="2023-05" db="EMBL/GenBank/DDBJ databases">
        <authorList>
            <person name="Smith C.H."/>
        </authorList>
    </citation>
    <scope>NUCLEOTIDE SEQUENCE</scope>
    <source>
        <strain evidence="4">CHS0354</strain>
        <tissue evidence="4">Mantle</tissue>
    </source>
</reference>
<reference evidence="4" key="2">
    <citation type="journal article" date="2021" name="Genome Biol. Evol.">
        <title>Developing a high-quality reference genome for a parasitic bivalve with doubly uniparental inheritance (Bivalvia: Unionida).</title>
        <authorList>
            <person name="Smith C.H."/>
        </authorList>
    </citation>
    <scope>NUCLEOTIDE SEQUENCE</scope>
    <source>
        <strain evidence="4">CHS0354</strain>
        <tissue evidence="4">Mantle</tissue>
    </source>
</reference>